<comment type="caution">
    <text evidence="2">The sequence shown here is derived from an EMBL/GenBank/DDBJ whole genome shotgun (WGS) entry which is preliminary data.</text>
</comment>
<feature type="region of interest" description="Disordered" evidence="1">
    <location>
        <begin position="164"/>
        <end position="218"/>
    </location>
</feature>
<accession>A0AAN6TSB5</accession>
<feature type="compositionally biased region" description="Low complexity" evidence="1">
    <location>
        <begin position="184"/>
        <end position="210"/>
    </location>
</feature>
<proteinExistence type="predicted"/>
<feature type="compositionally biased region" description="Polar residues" evidence="1">
    <location>
        <begin position="166"/>
        <end position="179"/>
    </location>
</feature>
<evidence type="ECO:0000256" key="1">
    <source>
        <dbReference type="SAM" id="MobiDB-lite"/>
    </source>
</evidence>
<evidence type="ECO:0008006" key="4">
    <source>
        <dbReference type="Google" id="ProtNLM"/>
    </source>
</evidence>
<dbReference type="PANTHER" id="PTHR38116">
    <property type="entry name" value="CHROMOSOME 7, WHOLE GENOME SHOTGUN SEQUENCE"/>
    <property type="match status" value="1"/>
</dbReference>
<sequence>MPSSPLDQPRTRQRAHKPPPTLTVPDIAEDAAERKRVLNVLAQRRYRQRKREARLGSSQSRESVAQIEGPSEHSHATSPHSGFGTGATTTEAAAQDVAGFPFLPLDGSDLPIPFPPSNAAAGSSDIVQVEETPLQCPAFSWNETYYQPALLASFPVAFADEAEPSSLASPSGTLNTSLRPNPFPTSTSSPASIPITPGCPPNNNYNNTNNDISSGGSTPYMVLPNHDDDNTTILISSTPPPTAALSGDSYHLAVPPLTLLRALTRIATRLNAMPSVFSLTAASPFTIGSGPHPVSQLPRPWQPTPTQLTVPHHPVLDLLPWSGVRDRLIGFLTLGLSVAGDGGDGNEDGNESGGVWATAGGGGTGSGLVDFIYDMEDGGEGIRVWGADPYDEANWEVGQVVFERWWFVFDRRVVERSNHLRRRRGAPPLRVVGTRSS</sequence>
<evidence type="ECO:0000313" key="3">
    <source>
        <dbReference type="Proteomes" id="UP001302602"/>
    </source>
</evidence>
<name>A0AAN6TSB5_9PEZI</name>
<reference evidence="2" key="2">
    <citation type="submission" date="2023-05" db="EMBL/GenBank/DDBJ databases">
        <authorList>
            <consortium name="Lawrence Berkeley National Laboratory"/>
            <person name="Steindorff A."/>
            <person name="Hensen N."/>
            <person name="Bonometti L."/>
            <person name="Westerberg I."/>
            <person name="Brannstrom I.O."/>
            <person name="Guillou S."/>
            <person name="Cros-Aarteil S."/>
            <person name="Calhoun S."/>
            <person name="Haridas S."/>
            <person name="Kuo A."/>
            <person name="Mondo S."/>
            <person name="Pangilinan J."/>
            <person name="Riley R."/>
            <person name="Labutti K."/>
            <person name="Andreopoulos B."/>
            <person name="Lipzen A."/>
            <person name="Chen C."/>
            <person name="Yanf M."/>
            <person name="Daum C."/>
            <person name="Ng V."/>
            <person name="Clum A."/>
            <person name="Ohm R."/>
            <person name="Martin F."/>
            <person name="Silar P."/>
            <person name="Natvig D."/>
            <person name="Lalanne C."/>
            <person name="Gautier V."/>
            <person name="Ament-Velasquez S.L."/>
            <person name="Kruys A."/>
            <person name="Hutchinson M.I."/>
            <person name="Powell A.J."/>
            <person name="Barry K."/>
            <person name="Miller A.N."/>
            <person name="Grigoriev I.V."/>
            <person name="Debuchy R."/>
            <person name="Gladieux P."/>
            <person name="Thoren M.H."/>
            <person name="Johannesson H."/>
        </authorList>
    </citation>
    <scope>NUCLEOTIDE SEQUENCE</scope>
    <source>
        <strain evidence="2">CBS 731.68</strain>
    </source>
</reference>
<organism evidence="2 3">
    <name type="scientific">Parathielavia appendiculata</name>
    <dbReference type="NCBI Taxonomy" id="2587402"/>
    <lineage>
        <taxon>Eukaryota</taxon>
        <taxon>Fungi</taxon>
        <taxon>Dikarya</taxon>
        <taxon>Ascomycota</taxon>
        <taxon>Pezizomycotina</taxon>
        <taxon>Sordariomycetes</taxon>
        <taxon>Sordariomycetidae</taxon>
        <taxon>Sordariales</taxon>
        <taxon>Chaetomiaceae</taxon>
        <taxon>Parathielavia</taxon>
    </lineage>
</organism>
<feature type="region of interest" description="Disordered" evidence="1">
    <location>
        <begin position="1"/>
        <end position="87"/>
    </location>
</feature>
<protein>
    <recommendedName>
        <fullName evidence="4">BZIP domain-containing protein</fullName>
    </recommendedName>
</protein>
<dbReference type="GeneID" id="87828252"/>
<dbReference type="Pfam" id="PF11905">
    <property type="entry name" value="DUF3425"/>
    <property type="match status" value="1"/>
</dbReference>
<dbReference type="PANTHER" id="PTHR38116:SF9">
    <property type="entry name" value="BZIP DOMAIN-CONTAINING PROTEIN"/>
    <property type="match status" value="1"/>
</dbReference>
<dbReference type="Proteomes" id="UP001302602">
    <property type="component" value="Unassembled WGS sequence"/>
</dbReference>
<evidence type="ECO:0000313" key="2">
    <source>
        <dbReference type="EMBL" id="KAK4119718.1"/>
    </source>
</evidence>
<reference evidence="2" key="1">
    <citation type="journal article" date="2023" name="Mol. Phylogenet. Evol.">
        <title>Genome-scale phylogeny and comparative genomics of the fungal order Sordariales.</title>
        <authorList>
            <person name="Hensen N."/>
            <person name="Bonometti L."/>
            <person name="Westerberg I."/>
            <person name="Brannstrom I.O."/>
            <person name="Guillou S."/>
            <person name="Cros-Aarteil S."/>
            <person name="Calhoun S."/>
            <person name="Haridas S."/>
            <person name="Kuo A."/>
            <person name="Mondo S."/>
            <person name="Pangilinan J."/>
            <person name="Riley R."/>
            <person name="LaButti K."/>
            <person name="Andreopoulos B."/>
            <person name="Lipzen A."/>
            <person name="Chen C."/>
            <person name="Yan M."/>
            <person name="Daum C."/>
            <person name="Ng V."/>
            <person name="Clum A."/>
            <person name="Steindorff A."/>
            <person name="Ohm R.A."/>
            <person name="Martin F."/>
            <person name="Silar P."/>
            <person name="Natvig D.O."/>
            <person name="Lalanne C."/>
            <person name="Gautier V."/>
            <person name="Ament-Velasquez S.L."/>
            <person name="Kruys A."/>
            <person name="Hutchinson M.I."/>
            <person name="Powell A.J."/>
            <person name="Barry K."/>
            <person name="Miller A.N."/>
            <person name="Grigoriev I.V."/>
            <person name="Debuchy R."/>
            <person name="Gladieux P."/>
            <person name="Hiltunen Thoren M."/>
            <person name="Johannesson H."/>
        </authorList>
    </citation>
    <scope>NUCLEOTIDE SEQUENCE</scope>
    <source>
        <strain evidence="2">CBS 731.68</strain>
    </source>
</reference>
<dbReference type="AlphaFoldDB" id="A0AAN6TSB5"/>
<dbReference type="RefSeq" id="XP_062643491.1">
    <property type="nucleotide sequence ID" value="XM_062791483.1"/>
</dbReference>
<dbReference type="CDD" id="cd14688">
    <property type="entry name" value="bZIP_YAP"/>
    <property type="match status" value="1"/>
</dbReference>
<dbReference type="EMBL" id="MU853245">
    <property type="protein sequence ID" value="KAK4119718.1"/>
    <property type="molecule type" value="Genomic_DNA"/>
</dbReference>
<gene>
    <name evidence="2" type="ORF">N657DRAFT_637072</name>
</gene>
<keyword evidence="3" id="KW-1185">Reference proteome</keyword>
<dbReference type="InterPro" id="IPR021833">
    <property type="entry name" value="DUF3425"/>
</dbReference>